<dbReference type="Proteomes" id="UP000054477">
    <property type="component" value="Unassembled WGS sequence"/>
</dbReference>
<sequence>MTLKHLLIQLSTKQLSLMCLRRGRRRTRPQCATAHRINERDHQERTLMRRQDALVSRQSERCTAILATE</sequence>
<evidence type="ECO:0000313" key="1">
    <source>
        <dbReference type="EMBL" id="KIJ97755.1"/>
    </source>
</evidence>
<gene>
    <name evidence="2" type="ORF">K443DRAFT_671201</name>
    <name evidence="1" type="ORF">K443DRAFT_681317</name>
</gene>
<dbReference type="EMBL" id="KN838685">
    <property type="protein sequence ID" value="KIJ97755.1"/>
    <property type="molecule type" value="Genomic_DNA"/>
</dbReference>
<dbReference type="AlphaFoldDB" id="A0A0C9Y775"/>
<reference evidence="2" key="3">
    <citation type="submission" date="2015-02" db="EMBL/GenBank/DDBJ databases">
        <title>Evolutionary Origins and Diversification of the Mycorrhizal Mutualists.</title>
        <authorList>
            <consortium name="DOE Joint Genome Institute"/>
            <consortium name="Mycorrhizal Genomics Consortium"/>
            <person name="Kohler A."/>
            <person name="Kuo A."/>
            <person name="Nagy L.G."/>
            <person name="Floudas D."/>
            <person name="Copeland A."/>
            <person name="Barry K.W."/>
            <person name="Cichocki N."/>
            <person name="Veneault-Fourrey C."/>
            <person name="LaButti K."/>
            <person name="Lindquist E.A."/>
            <person name="Lipzen A."/>
            <person name="Lundell T."/>
            <person name="Morin E."/>
            <person name="Murat C."/>
            <person name="Riley R."/>
            <person name="Ohm R."/>
            <person name="Sun H."/>
            <person name="Tunlid A."/>
            <person name="Henrissat B."/>
            <person name="Grigoriev I.V."/>
            <person name="Hibbett D.S."/>
            <person name="Martin F."/>
        </authorList>
    </citation>
    <scope>NUCLEOTIDE SEQUENCE</scope>
    <source>
        <strain evidence="2 3">LaAM-08-1</strain>
    </source>
</reference>
<evidence type="ECO:0000313" key="3">
    <source>
        <dbReference type="Proteomes" id="UP000054477"/>
    </source>
</evidence>
<name>A0A0C9Y775_9AGAR</name>
<dbReference type="HOGENOM" id="CLU_2838113_0_0_1"/>
<accession>A0A0C9Y775</accession>
<evidence type="ECO:0000313" key="2">
    <source>
        <dbReference type="EMBL" id="KIK09889.1"/>
    </source>
</evidence>
<reference evidence="2 3" key="1">
    <citation type="submission" date="2014-04" db="EMBL/GenBank/DDBJ databases">
        <authorList>
            <consortium name="DOE Joint Genome Institute"/>
            <person name="Kuo A."/>
            <person name="Kohler A."/>
            <person name="Nagy L.G."/>
            <person name="Floudas D."/>
            <person name="Copeland A."/>
            <person name="Barry K.W."/>
            <person name="Cichocki N."/>
            <person name="Veneault-Fourrey C."/>
            <person name="LaButti K."/>
            <person name="Lindquist E.A."/>
            <person name="Lipzen A."/>
            <person name="Lundell T."/>
            <person name="Morin E."/>
            <person name="Murat C."/>
            <person name="Sun H."/>
            <person name="Tunlid A."/>
            <person name="Henrissat B."/>
            <person name="Grigoriev I.V."/>
            <person name="Hibbett D.S."/>
            <person name="Martin F."/>
            <person name="Nordberg H.P."/>
            <person name="Cantor M.N."/>
            <person name="Hua S.X."/>
        </authorList>
    </citation>
    <scope>NUCLEOTIDE SEQUENCE [LARGE SCALE GENOMIC DNA]</scope>
    <source>
        <strain evidence="2 3">LaAM-08-1</strain>
    </source>
</reference>
<dbReference type="EMBL" id="KN838537">
    <property type="protein sequence ID" value="KIK09889.1"/>
    <property type="molecule type" value="Genomic_DNA"/>
</dbReference>
<reference evidence="3" key="2">
    <citation type="submission" date="2015-01" db="EMBL/GenBank/DDBJ databases">
        <title>Evolutionary Origins and Diversification of the Mycorrhizal Mutualists.</title>
        <authorList>
            <consortium name="DOE Joint Genome Institute"/>
            <consortium name="Mycorrhizal Genomics Consortium"/>
            <person name="Kohler A."/>
            <person name="Kuo A."/>
            <person name="Nagy L.G."/>
            <person name="Floudas D."/>
            <person name="Copeland A."/>
            <person name="Barry K.W."/>
            <person name="Cichocki N."/>
            <person name="Veneault-Fourrey C."/>
            <person name="LaButti K."/>
            <person name="Lindquist E.A."/>
            <person name="Lipzen A."/>
            <person name="Lundell T."/>
            <person name="Morin E."/>
            <person name="Murat C."/>
            <person name="Riley R."/>
            <person name="Ohm R."/>
            <person name="Sun H."/>
            <person name="Tunlid A."/>
            <person name="Henrissat B."/>
            <person name="Grigoriev I.V."/>
            <person name="Hibbett D.S."/>
            <person name="Martin F."/>
        </authorList>
    </citation>
    <scope>NUCLEOTIDE SEQUENCE [LARGE SCALE GENOMIC DNA]</scope>
    <source>
        <strain evidence="3">LaAM-08-1</strain>
    </source>
</reference>
<proteinExistence type="predicted"/>
<protein>
    <submittedName>
        <fullName evidence="2">Uncharacterized protein</fullName>
    </submittedName>
</protein>
<organism evidence="2 3">
    <name type="scientific">Laccaria amethystina LaAM-08-1</name>
    <dbReference type="NCBI Taxonomy" id="1095629"/>
    <lineage>
        <taxon>Eukaryota</taxon>
        <taxon>Fungi</taxon>
        <taxon>Dikarya</taxon>
        <taxon>Basidiomycota</taxon>
        <taxon>Agaricomycotina</taxon>
        <taxon>Agaricomycetes</taxon>
        <taxon>Agaricomycetidae</taxon>
        <taxon>Agaricales</taxon>
        <taxon>Agaricineae</taxon>
        <taxon>Hydnangiaceae</taxon>
        <taxon>Laccaria</taxon>
    </lineage>
</organism>
<keyword evidence="3" id="KW-1185">Reference proteome</keyword>